<keyword evidence="1" id="KW-1185">Reference proteome</keyword>
<protein>
    <submittedName>
        <fullName evidence="2">Uncharacterized protein LOC107767173</fullName>
    </submittedName>
</protein>
<evidence type="ECO:0000313" key="1">
    <source>
        <dbReference type="Proteomes" id="UP000790787"/>
    </source>
</evidence>
<name>A0AC58RVQ7_TOBAC</name>
<dbReference type="RefSeq" id="XP_075076800.1">
    <property type="nucleotide sequence ID" value="XM_075220699.1"/>
</dbReference>
<reference evidence="2" key="2">
    <citation type="submission" date="2025-08" db="UniProtKB">
        <authorList>
            <consortium name="RefSeq"/>
        </authorList>
    </citation>
    <scope>IDENTIFICATION</scope>
    <source>
        <tissue evidence="2">Leaf</tissue>
    </source>
</reference>
<evidence type="ECO:0000313" key="2">
    <source>
        <dbReference type="RefSeq" id="XP_075076800.1"/>
    </source>
</evidence>
<dbReference type="Proteomes" id="UP000790787">
    <property type="component" value="Chromosome 8"/>
</dbReference>
<proteinExistence type="predicted"/>
<organism evidence="1 2">
    <name type="scientific">Nicotiana tabacum</name>
    <name type="common">Common tobacco</name>
    <dbReference type="NCBI Taxonomy" id="4097"/>
    <lineage>
        <taxon>Eukaryota</taxon>
        <taxon>Viridiplantae</taxon>
        <taxon>Streptophyta</taxon>
        <taxon>Embryophyta</taxon>
        <taxon>Tracheophyta</taxon>
        <taxon>Spermatophyta</taxon>
        <taxon>Magnoliopsida</taxon>
        <taxon>eudicotyledons</taxon>
        <taxon>Gunneridae</taxon>
        <taxon>Pentapetalae</taxon>
        <taxon>asterids</taxon>
        <taxon>lamiids</taxon>
        <taxon>Solanales</taxon>
        <taxon>Solanaceae</taxon>
        <taxon>Nicotianoideae</taxon>
        <taxon>Nicotianeae</taxon>
        <taxon>Nicotiana</taxon>
    </lineage>
</organism>
<accession>A0AC58RVQ7</accession>
<reference evidence="1" key="1">
    <citation type="journal article" date="2014" name="Nat. Commun.">
        <title>The tobacco genome sequence and its comparison with those of tomato and potato.</title>
        <authorList>
            <person name="Sierro N."/>
            <person name="Battey J.N."/>
            <person name="Ouadi S."/>
            <person name="Bakaher N."/>
            <person name="Bovet L."/>
            <person name="Willig A."/>
            <person name="Goepfert S."/>
            <person name="Peitsch M.C."/>
            <person name="Ivanov N.V."/>
        </authorList>
    </citation>
    <scope>NUCLEOTIDE SEQUENCE [LARGE SCALE GENOMIC DNA]</scope>
</reference>
<gene>
    <name evidence="2" type="primary">LOC107767173</name>
</gene>
<sequence>MGFEFVDTTIIGNASQKGKTKESLTDITNRLNFPRFRSTPIKSYGQVSSSHSQAQYPNSMQEHYLQYGLSSSNLQKEHLLPDLNEIPLFQDVSIDGDIPGHMQSNVQIHDENEDGDVFEGDEVQSWMTNEGDANYECEYCGAYFWFEERVDKKYKNKKPVFTLCCGRGKIKLPNPKEPPSILKDLLFGSGAKSKHFRENIRTYNSIFSFTSMGGKVDVSVNKTKGPRTFRLSGQNYYQIGSLLPPEGSSPKFTQLYIYDTENEVNNRINAIRIIRDQFQEDRTSNVRLRLIGKRCSDGRRYNLPTVSEVAALIIGDFEQTRSDRDIIVESQSGQLQRINELNASYLGLQYPLLFPYGEDGYREDIPLNDIDDSTGGRKCVSTREYLSYKIQERKDEVPTIVSTRRLFQQFLVDGYTMMESSRLRFIRLHQKQLRAHFYKGLQDAVLHGDIEPSSQGQRVILSSSFMGGERYMLQIYQDAMAICKWPGYPDLFITFTCNPKWPEIIRFVESRGLSPEDRPNILTRVFKIKLDRMIKDLRDNKVFGEVKAVIYTVEFQKRGLPHAHILLFLRNKYPNVADIDGIISTELPDKKVDPHYYNAVTNFMMHGPCGAARKSSPCMQNGRCTKHFPKKIVSSTTIDEDEYPIYRRRDDGRTAKRVGIELDNSWFEANKTFPEVRKLTYAEFPLKFVWKQNLKRWEKRRTSAFSIGRIFFVPPGSGEQYYLRLFLNVIKGPKSYDELKRINGCDHENFRDACYALGLLDDDKEYVDAIMEASNWGMTSYLRQLFAMLLLSNSISLPERVWQATWHLLSEDILHEERTILDRPEVELTNHELKNHCLQKLEVFLKGCGRSFQDFPTMPRLVYNMEEVDNNEQKSVYEKIIRAVNEDKGGFFFLYGFGGTCKTFIWRTLSSAIRSRGDIELTVASSGIASLLLPGGRTAHSRFVIPLNLTEDSTCNIKQGTPLANLIVKAKLIIWDEAPMMHKYCFEALDKTLRDILRFKDVSNLDCPFRGKTIVLGGEFRQILPVIRKGTRQDIVNASLNSSYLWPHCQLLKVTKNMRLQGNETGTHLDELRVFSDWILGIGDGMVGTSVDSYEKVQIPNDLLIKQSDDPISAIVESTYPDFNSRCSDIGFLQQRAILALTLDMVESINEYLISLNESSEKSYLSSDTICSSDHTYSTLEHVHTPEFLNTIKCSGVPNHAYSKVYATLLFDYALSYYNNKIMIKVTILLMMPSPFSARIINVISQLEKLNDIWNTSELTLRQIKELKNIVIDNGSSTMLCGLQQIISWIFHHSIGNE</sequence>